<evidence type="ECO:0000256" key="5">
    <source>
        <dbReference type="ARBA" id="ARBA00023136"/>
    </source>
</evidence>
<proteinExistence type="predicted"/>
<keyword evidence="3 6" id="KW-0812">Transmembrane</keyword>
<name>A0A415E7G8_9FIRM</name>
<dbReference type="Pfam" id="PF03606">
    <property type="entry name" value="DcuC"/>
    <property type="match status" value="1"/>
</dbReference>
<dbReference type="PANTHER" id="PTHR43652:SF6">
    <property type="entry name" value="ARGININE REPRESSOR"/>
    <property type="match status" value="1"/>
</dbReference>
<evidence type="ECO:0000313" key="8">
    <source>
        <dbReference type="Proteomes" id="UP000284841"/>
    </source>
</evidence>
<dbReference type="EMBL" id="QRMS01000001">
    <property type="protein sequence ID" value="RHJ89654.1"/>
    <property type="molecule type" value="Genomic_DNA"/>
</dbReference>
<feature type="transmembrane region" description="Helical" evidence="6">
    <location>
        <begin position="359"/>
        <end position="379"/>
    </location>
</feature>
<protein>
    <submittedName>
        <fullName evidence="7">YfcC family protein</fullName>
    </submittedName>
</protein>
<evidence type="ECO:0000256" key="2">
    <source>
        <dbReference type="ARBA" id="ARBA00022475"/>
    </source>
</evidence>
<gene>
    <name evidence="7" type="ORF">DW099_03530</name>
</gene>
<reference evidence="7 8" key="1">
    <citation type="submission" date="2018-08" db="EMBL/GenBank/DDBJ databases">
        <title>A genome reference for cultivated species of the human gut microbiota.</title>
        <authorList>
            <person name="Zou Y."/>
            <person name="Xue W."/>
            <person name="Luo G."/>
        </authorList>
    </citation>
    <scope>NUCLEOTIDE SEQUENCE [LARGE SCALE GENOMIC DNA]</scope>
    <source>
        <strain evidence="7 8">AM07-24</strain>
    </source>
</reference>
<dbReference type="InterPro" id="IPR018385">
    <property type="entry name" value="C4_dicarb_anaerob_car-like"/>
</dbReference>
<feature type="transmembrane region" description="Helical" evidence="6">
    <location>
        <begin position="444"/>
        <end position="468"/>
    </location>
</feature>
<feature type="transmembrane region" description="Helical" evidence="6">
    <location>
        <begin position="123"/>
        <end position="142"/>
    </location>
</feature>
<sequence length="470" mass="50316">MSSGPKLGEKKKFQLPHVFVLLFGIIVLCTVLTWIIPAGEFDRIENADGRMIAVAGSWHTVDAEPVGIFQMFKAVYDGMLDAADISMLIFLTFASTSFVIKSGAFDGLVVFLMKIFKGNSSIIIIPIFMALFGLGSSTVGMFEEWLPFIPVFASIFVGMGFDAVVGLAVVAFGAGIGFSGAAMNPFTMGVAQGIAEVPYMSGAGFRVVCHIIMLVVGSAMIMRYALKVKKDPTKSVVYGTFLDKDHSADDNVEQKEFGVRQVLVLIDLLVMIIVLIWGVKTKGWYFAEISTLFLIMGIIAAIIMGYGPQKIGKIIAEGFASAAVPALMVGLARGILMVMQSGTIIDTVVYGLSIPMAHFPAWLTGVAMLIMQTILNFFIPSGSGQAATSMPIMAPLADLLGVSRDTACLAFQFGDGLSNIIWPTAYAAVMSGLAGVKLDRWWKFAFPVFGVLVLTQAALLIFSVMTGFGG</sequence>
<dbReference type="GO" id="GO:0005886">
    <property type="term" value="C:plasma membrane"/>
    <property type="evidence" value="ECO:0007669"/>
    <property type="project" value="UniProtKB-SubCell"/>
</dbReference>
<accession>A0A415E7G8</accession>
<feature type="transmembrane region" description="Helical" evidence="6">
    <location>
        <begin position="15"/>
        <end position="36"/>
    </location>
</feature>
<evidence type="ECO:0000256" key="3">
    <source>
        <dbReference type="ARBA" id="ARBA00022692"/>
    </source>
</evidence>
<feature type="transmembrane region" description="Helical" evidence="6">
    <location>
        <begin position="205"/>
        <end position="226"/>
    </location>
</feature>
<evidence type="ECO:0000256" key="4">
    <source>
        <dbReference type="ARBA" id="ARBA00022989"/>
    </source>
</evidence>
<evidence type="ECO:0000256" key="6">
    <source>
        <dbReference type="SAM" id="Phobius"/>
    </source>
</evidence>
<feature type="transmembrane region" description="Helical" evidence="6">
    <location>
        <begin position="262"/>
        <end position="279"/>
    </location>
</feature>
<dbReference type="AlphaFoldDB" id="A0A415E7G8"/>
<feature type="transmembrane region" description="Helical" evidence="6">
    <location>
        <begin position="318"/>
        <end position="339"/>
    </location>
</feature>
<dbReference type="PANTHER" id="PTHR43652">
    <property type="entry name" value="BASIC AMINO ACID ANTIPORTER YFCC-RELATED"/>
    <property type="match status" value="1"/>
</dbReference>
<comment type="subcellular location">
    <subcellularLocation>
        <location evidence="1">Cell membrane</location>
        <topology evidence="1">Multi-pass membrane protein</topology>
    </subcellularLocation>
</comment>
<keyword evidence="4 6" id="KW-1133">Transmembrane helix</keyword>
<evidence type="ECO:0000313" key="7">
    <source>
        <dbReference type="EMBL" id="RHJ89654.1"/>
    </source>
</evidence>
<feature type="transmembrane region" description="Helical" evidence="6">
    <location>
        <begin position="148"/>
        <end position="174"/>
    </location>
</feature>
<keyword evidence="8" id="KW-1185">Reference proteome</keyword>
<comment type="caution">
    <text evidence="7">The sequence shown here is derived from an EMBL/GenBank/DDBJ whole genome shotgun (WGS) entry which is preliminary data.</text>
</comment>
<evidence type="ECO:0000256" key="1">
    <source>
        <dbReference type="ARBA" id="ARBA00004651"/>
    </source>
</evidence>
<organism evidence="7 8">
    <name type="scientific">Emergencia timonensis</name>
    <dbReference type="NCBI Taxonomy" id="1776384"/>
    <lineage>
        <taxon>Bacteria</taxon>
        <taxon>Bacillati</taxon>
        <taxon>Bacillota</taxon>
        <taxon>Clostridia</taxon>
        <taxon>Peptostreptococcales</taxon>
        <taxon>Anaerovoracaceae</taxon>
        <taxon>Emergencia</taxon>
    </lineage>
</organism>
<dbReference type="RefSeq" id="WP_118333738.1">
    <property type="nucleotide sequence ID" value="NZ_AP025567.1"/>
</dbReference>
<feature type="transmembrane region" description="Helical" evidence="6">
    <location>
        <begin position="85"/>
        <end position="111"/>
    </location>
</feature>
<dbReference type="OrthoDB" id="255482at2"/>
<dbReference type="InterPro" id="IPR051679">
    <property type="entry name" value="DASS-Related_Transporters"/>
</dbReference>
<dbReference type="Proteomes" id="UP000284841">
    <property type="component" value="Unassembled WGS sequence"/>
</dbReference>
<feature type="transmembrane region" description="Helical" evidence="6">
    <location>
        <begin position="285"/>
        <end position="306"/>
    </location>
</feature>
<keyword evidence="2" id="KW-1003">Cell membrane</keyword>
<keyword evidence="5 6" id="KW-0472">Membrane</keyword>